<evidence type="ECO:0000313" key="2">
    <source>
        <dbReference type="EMBL" id="ALL68587.1"/>
    </source>
</evidence>
<proteinExistence type="predicted"/>
<reference evidence="2 3" key="1">
    <citation type="journal article" date="2014" name="Genome Announc.">
        <title>Draft Genome Sequence of the Haloacid-Degrading Burkholderia caribensis Strain MBA4.</title>
        <authorList>
            <person name="Pan Y."/>
            <person name="Kong K.F."/>
            <person name="Tsang J.S."/>
        </authorList>
    </citation>
    <scope>NUCLEOTIDE SEQUENCE [LARGE SCALE GENOMIC DNA]</scope>
    <source>
        <strain evidence="2 3">MBA4</strain>
    </source>
</reference>
<dbReference type="EMBL" id="CP012747">
    <property type="protein sequence ID" value="ALL68587.1"/>
    <property type="molecule type" value="Genomic_DNA"/>
</dbReference>
<dbReference type="KEGG" id="bcai:K788_00001950"/>
<dbReference type="SUPFAM" id="SSF81273">
    <property type="entry name" value="H-NS histone-like proteins"/>
    <property type="match status" value="1"/>
</dbReference>
<dbReference type="InterPro" id="IPR027444">
    <property type="entry name" value="H-NS_C_dom"/>
</dbReference>
<name>A0A0P0RIK4_9BURK</name>
<dbReference type="SMART" id="SM00528">
    <property type="entry name" value="HNS"/>
    <property type="match status" value="1"/>
</dbReference>
<evidence type="ECO:0000259" key="1">
    <source>
        <dbReference type="SMART" id="SM00528"/>
    </source>
</evidence>
<accession>A0A0P0RIK4</accession>
<dbReference type="Pfam" id="PF00816">
    <property type="entry name" value="Histone_HNS"/>
    <property type="match status" value="1"/>
</dbReference>
<dbReference type="InterPro" id="IPR037150">
    <property type="entry name" value="H-NS_C_dom_sf"/>
</dbReference>
<evidence type="ECO:0000313" key="3">
    <source>
        <dbReference type="Proteomes" id="UP000019146"/>
    </source>
</evidence>
<organism evidence="2 3">
    <name type="scientific">Paraburkholderia caribensis MBA4</name>
    <dbReference type="NCBI Taxonomy" id="1323664"/>
    <lineage>
        <taxon>Bacteria</taxon>
        <taxon>Pseudomonadati</taxon>
        <taxon>Pseudomonadota</taxon>
        <taxon>Betaproteobacteria</taxon>
        <taxon>Burkholderiales</taxon>
        <taxon>Burkholderiaceae</taxon>
        <taxon>Paraburkholderia</taxon>
    </lineage>
</organism>
<dbReference type="Proteomes" id="UP000019146">
    <property type="component" value="Chromosome 2"/>
</dbReference>
<feature type="domain" description="DNA-binding protein H-NS-like C-terminal" evidence="1">
    <location>
        <begin position="25"/>
        <end position="68"/>
    </location>
</feature>
<gene>
    <name evidence="2" type="ORF">K788_00001950</name>
</gene>
<sequence>MISYLLHRMEEFGIRPEDLAASLEEDARRIAEARYRNSNGDTWDGRGDMPQWLRQAVSAGQSLGHFAVTKQEAILEAPKPNIDWSQDPFAGSRLARVTA</sequence>
<protein>
    <submittedName>
        <fullName evidence="2">H-NS histone family</fullName>
    </submittedName>
</protein>
<dbReference type="Gene3D" id="4.10.430.10">
    <property type="entry name" value="Histone-like protein H-NS, C-terminal domain"/>
    <property type="match status" value="1"/>
</dbReference>
<dbReference type="AlphaFoldDB" id="A0A0P0RIK4"/>
<dbReference type="GO" id="GO:0003677">
    <property type="term" value="F:DNA binding"/>
    <property type="evidence" value="ECO:0007669"/>
    <property type="project" value="InterPro"/>
</dbReference>